<evidence type="ECO:0000259" key="7">
    <source>
        <dbReference type="PROSITE" id="PS51462"/>
    </source>
</evidence>
<evidence type="ECO:0000313" key="8">
    <source>
        <dbReference type="EMBL" id="GGF32934.1"/>
    </source>
</evidence>
<dbReference type="EMBL" id="BMKQ01000001">
    <property type="protein sequence ID" value="GGF32934.1"/>
    <property type="molecule type" value="Genomic_DNA"/>
</dbReference>
<feature type="domain" description="Nudix hydrolase" evidence="7">
    <location>
        <begin position="1"/>
        <end position="119"/>
    </location>
</feature>
<evidence type="ECO:0000256" key="2">
    <source>
        <dbReference type="ARBA" id="ARBA00005582"/>
    </source>
</evidence>
<accession>A0A917EYQ7</accession>
<dbReference type="Pfam" id="PF00293">
    <property type="entry name" value="NUDIX"/>
    <property type="match status" value="1"/>
</dbReference>
<dbReference type="Proteomes" id="UP000649179">
    <property type="component" value="Unassembled WGS sequence"/>
</dbReference>
<proteinExistence type="inferred from homology"/>
<protein>
    <recommendedName>
        <fullName evidence="7">Nudix hydrolase domain-containing protein</fullName>
    </recommendedName>
</protein>
<dbReference type="PROSITE" id="PS51462">
    <property type="entry name" value="NUDIX"/>
    <property type="match status" value="1"/>
</dbReference>
<comment type="caution">
    <text evidence="8">The sequence shown here is derived from an EMBL/GenBank/DDBJ whole genome shotgun (WGS) entry which is preliminary data.</text>
</comment>
<dbReference type="AlphaFoldDB" id="A0A917EYQ7"/>
<dbReference type="Gene3D" id="3.90.79.10">
    <property type="entry name" value="Nucleoside Triphosphate Pyrophosphohydrolase"/>
    <property type="match status" value="1"/>
</dbReference>
<name>A0A917EYQ7_9ACTN</name>
<dbReference type="GO" id="GO:0016787">
    <property type="term" value="F:hydrolase activity"/>
    <property type="evidence" value="ECO:0007669"/>
    <property type="project" value="UniProtKB-KW"/>
</dbReference>
<dbReference type="PANTHER" id="PTHR43046:SF12">
    <property type="entry name" value="GDP-MANNOSE MANNOSYL HYDROLASE"/>
    <property type="match status" value="1"/>
</dbReference>
<dbReference type="PANTHER" id="PTHR43046">
    <property type="entry name" value="GDP-MANNOSE MANNOSYL HYDROLASE"/>
    <property type="match status" value="1"/>
</dbReference>
<dbReference type="PRINTS" id="PR00502">
    <property type="entry name" value="NUDIXFAMILY"/>
</dbReference>
<evidence type="ECO:0000256" key="6">
    <source>
        <dbReference type="SAM" id="MobiDB-lite"/>
    </source>
</evidence>
<dbReference type="InterPro" id="IPR020476">
    <property type="entry name" value="Nudix_hydrolase"/>
</dbReference>
<dbReference type="PROSITE" id="PS00893">
    <property type="entry name" value="NUDIX_BOX"/>
    <property type="match status" value="1"/>
</dbReference>
<feature type="compositionally biased region" description="Basic and acidic residues" evidence="6">
    <location>
        <begin position="1"/>
        <end position="11"/>
    </location>
</feature>
<dbReference type="InterPro" id="IPR020084">
    <property type="entry name" value="NUDIX_hydrolase_CS"/>
</dbReference>
<dbReference type="InterPro" id="IPR015797">
    <property type="entry name" value="NUDIX_hydrolase-like_dom_sf"/>
</dbReference>
<feature type="region of interest" description="Disordered" evidence="6">
    <location>
        <begin position="1"/>
        <end position="22"/>
    </location>
</feature>
<reference evidence="8" key="1">
    <citation type="journal article" date="2014" name="Int. J. Syst. Evol. Microbiol.">
        <title>Complete genome sequence of Corynebacterium casei LMG S-19264T (=DSM 44701T), isolated from a smear-ripened cheese.</title>
        <authorList>
            <consortium name="US DOE Joint Genome Institute (JGI-PGF)"/>
            <person name="Walter F."/>
            <person name="Albersmeier A."/>
            <person name="Kalinowski J."/>
            <person name="Ruckert C."/>
        </authorList>
    </citation>
    <scope>NUCLEOTIDE SEQUENCE</scope>
    <source>
        <strain evidence="8">CGMCC 1.16067</strain>
    </source>
</reference>
<reference evidence="8" key="2">
    <citation type="submission" date="2020-09" db="EMBL/GenBank/DDBJ databases">
        <authorList>
            <person name="Sun Q."/>
            <person name="Zhou Y."/>
        </authorList>
    </citation>
    <scope>NUCLEOTIDE SEQUENCE</scope>
    <source>
        <strain evidence="8">CGMCC 1.16067</strain>
    </source>
</reference>
<dbReference type="InterPro" id="IPR000086">
    <property type="entry name" value="NUDIX_hydrolase_dom"/>
</dbReference>
<comment type="similarity">
    <text evidence="2 5">Belongs to the Nudix hydrolase family.</text>
</comment>
<comment type="cofactor">
    <cofactor evidence="1">
        <name>Mg(2+)</name>
        <dbReference type="ChEBI" id="CHEBI:18420"/>
    </cofactor>
</comment>
<keyword evidence="4" id="KW-0460">Magnesium</keyword>
<keyword evidence="9" id="KW-1185">Reference proteome</keyword>
<gene>
    <name evidence="8" type="ORF">GCM10011519_02980</name>
</gene>
<organism evidence="8 9">
    <name type="scientific">Marmoricola endophyticus</name>
    <dbReference type="NCBI Taxonomy" id="2040280"/>
    <lineage>
        <taxon>Bacteria</taxon>
        <taxon>Bacillati</taxon>
        <taxon>Actinomycetota</taxon>
        <taxon>Actinomycetes</taxon>
        <taxon>Propionibacteriales</taxon>
        <taxon>Nocardioidaceae</taxon>
        <taxon>Marmoricola</taxon>
    </lineage>
</organism>
<evidence type="ECO:0000256" key="3">
    <source>
        <dbReference type="ARBA" id="ARBA00022801"/>
    </source>
</evidence>
<sequence>MLLQERDEHAPRGANQWGMPGGHVEEGESFEEAAYRELEEETGLRLLPGHLYLWREEIMTVQGSDEVQWLHVYVARVDDVTDADVVCGEGRRIVFVDPATVSGLSLYDTAELLLPQFLASEDYARLAGFESGGGHEDERIPAG</sequence>
<evidence type="ECO:0000256" key="5">
    <source>
        <dbReference type="RuleBase" id="RU003476"/>
    </source>
</evidence>
<keyword evidence="3 5" id="KW-0378">Hydrolase</keyword>
<evidence type="ECO:0000256" key="4">
    <source>
        <dbReference type="ARBA" id="ARBA00022842"/>
    </source>
</evidence>
<evidence type="ECO:0000256" key="1">
    <source>
        <dbReference type="ARBA" id="ARBA00001946"/>
    </source>
</evidence>
<evidence type="ECO:0000313" key="9">
    <source>
        <dbReference type="Proteomes" id="UP000649179"/>
    </source>
</evidence>
<dbReference type="SUPFAM" id="SSF55811">
    <property type="entry name" value="Nudix"/>
    <property type="match status" value="1"/>
</dbReference>